<feature type="transmembrane region" description="Helical" evidence="7">
    <location>
        <begin position="447"/>
        <end position="466"/>
    </location>
</feature>
<accession>M7YMH8</accession>
<feature type="transmembrane region" description="Helical" evidence="7">
    <location>
        <begin position="412"/>
        <end position="435"/>
    </location>
</feature>
<evidence type="ECO:0000259" key="8">
    <source>
        <dbReference type="Pfam" id="PF01694"/>
    </source>
</evidence>
<evidence type="ECO:0000256" key="3">
    <source>
        <dbReference type="ARBA" id="ARBA00022692"/>
    </source>
</evidence>
<feature type="domain" description="Peptidase S54 rhomboid" evidence="8">
    <location>
        <begin position="371"/>
        <end position="520"/>
    </location>
</feature>
<sequence length="592" mass="65519">MAKGTKKEEEEEEEASPRRSLPRLHCQEHHFDRGMSHTPKQEEGRSVAQFKSRIKMANGQEESAQGLEEAELVAWLKCPLGSLNGVKMSTMRGGGFITDGVITQYFEGLTPMLHNQVNLVPPASSLAFAHDPYAMDVALLASSEINILPVNNSTSDEPDMGSHWSVMVLYRPINGAPRLVHHDSTEGRINNEAAERLARSIRRVLPPFQESVVEHASTPLQDNNADCAVFVMAIANSIGRWRLSRGHQGFPAMRFQWEETFPSTTRRLGETRKDTERLRGSMKREALLDPLLPIHKFQRSIPDLRQPRATVSVKKLGPAGTMGKPLIYEILEKPASSGVIALCSLIWCLIQKRGIGYADVGLSYEAAVEGGQHWRLITAAFSHVSVVHLVFNMSAVWSLGAVEQAAGLGVQYYLHYTLVLVVLSGLLVLGIYHVMIRRFKVDYFRRVTAVGYSCVVFGWMTILAAKQPSSKLNLFGVLSLPISFAPFESLIFTSIMVPQASFIGHLSGIIVGYSIAWGLIHGMNNYWAITMLGWIVLVFVLSLKRTGSLEMRFIEIEPVTDPSLLSVGLVASRNGRALQMDMLPGRGAADFV</sequence>
<dbReference type="PANTHER" id="PTHR43731:SF32">
    <property type="entry name" value="PEPTIDASE S54 RHOMBOID DOMAIN-CONTAINING PROTEIN-RELATED"/>
    <property type="match status" value="1"/>
</dbReference>
<organism evidence="9">
    <name type="scientific">Triticum urartu</name>
    <name type="common">Red wild einkorn</name>
    <name type="synonym">Crithodium urartu</name>
    <dbReference type="NCBI Taxonomy" id="4572"/>
    <lineage>
        <taxon>Eukaryota</taxon>
        <taxon>Viridiplantae</taxon>
        <taxon>Streptophyta</taxon>
        <taxon>Embryophyta</taxon>
        <taxon>Tracheophyta</taxon>
        <taxon>Spermatophyta</taxon>
        <taxon>Magnoliopsida</taxon>
        <taxon>Liliopsida</taxon>
        <taxon>Poales</taxon>
        <taxon>Poaceae</taxon>
        <taxon>BOP clade</taxon>
        <taxon>Pooideae</taxon>
        <taxon>Triticodae</taxon>
        <taxon>Triticeae</taxon>
        <taxon>Triticinae</taxon>
        <taxon>Triticum</taxon>
    </lineage>
</organism>
<dbReference type="SUPFAM" id="SSF144091">
    <property type="entry name" value="Rhomboid-like"/>
    <property type="match status" value="1"/>
</dbReference>
<name>M7YMH8_TRIUA</name>
<evidence type="ECO:0000256" key="4">
    <source>
        <dbReference type="ARBA" id="ARBA00022989"/>
    </source>
</evidence>
<keyword evidence="9" id="KW-0645">Protease</keyword>
<feature type="region of interest" description="Disordered" evidence="6">
    <location>
        <begin position="1"/>
        <end position="45"/>
    </location>
</feature>
<feature type="transmembrane region" description="Helical" evidence="7">
    <location>
        <begin position="502"/>
        <end position="520"/>
    </location>
</feature>
<feature type="transmembrane region" description="Helical" evidence="7">
    <location>
        <begin position="472"/>
        <end position="495"/>
    </location>
</feature>
<evidence type="ECO:0000256" key="7">
    <source>
        <dbReference type="SAM" id="Phobius"/>
    </source>
</evidence>
<evidence type="ECO:0000256" key="2">
    <source>
        <dbReference type="ARBA" id="ARBA00009045"/>
    </source>
</evidence>
<dbReference type="InterPro" id="IPR035952">
    <property type="entry name" value="Rhomboid-like_sf"/>
</dbReference>
<dbReference type="EMBL" id="KD251890">
    <property type="protein sequence ID" value="EMS48116.1"/>
    <property type="molecule type" value="Genomic_DNA"/>
</dbReference>
<evidence type="ECO:0000256" key="6">
    <source>
        <dbReference type="SAM" id="MobiDB-lite"/>
    </source>
</evidence>
<dbReference type="eggNOG" id="KOG3246">
    <property type="taxonomic scope" value="Eukaryota"/>
</dbReference>
<keyword evidence="9" id="KW-0378">Hydrolase</keyword>
<dbReference type="AlphaFoldDB" id="M7YMH8"/>
<dbReference type="PANTHER" id="PTHR43731">
    <property type="entry name" value="RHOMBOID PROTEASE"/>
    <property type="match status" value="1"/>
</dbReference>
<comment type="subcellular location">
    <subcellularLocation>
        <location evidence="1">Membrane</location>
        <topology evidence="1">Multi-pass membrane protein</topology>
    </subcellularLocation>
</comment>
<dbReference type="GO" id="GO:0006508">
    <property type="term" value="P:proteolysis"/>
    <property type="evidence" value="ECO:0007669"/>
    <property type="project" value="UniProtKB-KW"/>
</dbReference>
<proteinExistence type="inferred from homology"/>
<feature type="transmembrane region" description="Helical" evidence="7">
    <location>
        <begin position="526"/>
        <end position="543"/>
    </location>
</feature>
<reference evidence="9" key="1">
    <citation type="journal article" date="2013" name="Nature">
        <title>Draft genome of the wheat A-genome progenitor Triticum urartu.</title>
        <authorList>
            <person name="Ling H.Q."/>
            <person name="Zhao S."/>
            <person name="Liu D."/>
            <person name="Wang J."/>
            <person name="Sun H."/>
            <person name="Zhang C."/>
            <person name="Fan H."/>
            <person name="Li D."/>
            <person name="Dong L."/>
            <person name="Tao Y."/>
            <person name="Gao C."/>
            <person name="Wu H."/>
            <person name="Li Y."/>
            <person name="Cui Y."/>
            <person name="Guo X."/>
            <person name="Zheng S."/>
            <person name="Wang B."/>
            <person name="Yu K."/>
            <person name="Liang Q."/>
            <person name="Yang W."/>
            <person name="Lou X."/>
            <person name="Chen J."/>
            <person name="Feng M."/>
            <person name="Jian J."/>
            <person name="Zhang X."/>
            <person name="Luo G."/>
            <person name="Jiang Y."/>
            <person name="Liu J."/>
            <person name="Wang Z."/>
            <person name="Sha Y."/>
            <person name="Zhang B."/>
            <person name="Wu H."/>
            <person name="Tang D."/>
            <person name="Shen Q."/>
            <person name="Xue P."/>
            <person name="Zou S."/>
            <person name="Wang X."/>
            <person name="Liu X."/>
            <person name="Wang F."/>
            <person name="Yang Y."/>
            <person name="An X."/>
            <person name="Dong Z."/>
            <person name="Zhang K."/>
            <person name="Zhang X."/>
            <person name="Luo M.C."/>
            <person name="Dvorak J."/>
            <person name="Tong Y."/>
            <person name="Wang J."/>
            <person name="Yang H."/>
            <person name="Li Z."/>
            <person name="Wang D."/>
            <person name="Zhang A."/>
            <person name="Wang J."/>
        </authorList>
    </citation>
    <scope>NUCLEOTIDE SEQUENCE</scope>
</reference>
<dbReference type="GO" id="GO:0004252">
    <property type="term" value="F:serine-type endopeptidase activity"/>
    <property type="evidence" value="ECO:0007669"/>
    <property type="project" value="InterPro"/>
</dbReference>
<dbReference type="InterPro" id="IPR050925">
    <property type="entry name" value="Rhomboid_protease_S54"/>
</dbReference>
<protein>
    <submittedName>
        <fullName evidence="9">NEDD8-specific protease 1</fullName>
    </submittedName>
</protein>
<dbReference type="GO" id="GO:0016020">
    <property type="term" value="C:membrane"/>
    <property type="evidence" value="ECO:0007669"/>
    <property type="project" value="UniProtKB-SubCell"/>
</dbReference>
<dbReference type="Gene3D" id="3.40.395.10">
    <property type="entry name" value="Adenoviral Proteinase, Chain A"/>
    <property type="match status" value="1"/>
</dbReference>
<keyword evidence="5 7" id="KW-0472">Membrane</keyword>
<evidence type="ECO:0000256" key="5">
    <source>
        <dbReference type="ARBA" id="ARBA00023136"/>
    </source>
</evidence>
<dbReference type="InterPro" id="IPR038765">
    <property type="entry name" value="Papain-like_cys_pep_sf"/>
</dbReference>
<dbReference type="eggNOG" id="KOG2632">
    <property type="taxonomic scope" value="Eukaryota"/>
</dbReference>
<evidence type="ECO:0000256" key="1">
    <source>
        <dbReference type="ARBA" id="ARBA00004141"/>
    </source>
</evidence>
<dbReference type="FunFam" id="1.20.1540.10:FF:000008">
    <property type="entry name" value="RHOMBOID-like protein 13"/>
    <property type="match status" value="1"/>
</dbReference>
<dbReference type="Gene3D" id="1.20.1540.10">
    <property type="entry name" value="Rhomboid-like"/>
    <property type="match status" value="1"/>
</dbReference>
<dbReference type="Pfam" id="PF01694">
    <property type="entry name" value="Rhomboid"/>
    <property type="match status" value="1"/>
</dbReference>
<feature type="compositionally biased region" description="Basic and acidic residues" evidence="6">
    <location>
        <begin position="25"/>
        <end position="45"/>
    </location>
</feature>
<comment type="similarity">
    <text evidence="2">Belongs to the peptidase S54 family.</text>
</comment>
<dbReference type="SUPFAM" id="SSF54001">
    <property type="entry name" value="Cysteine proteinases"/>
    <property type="match status" value="1"/>
</dbReference>
<gene>
    <name evidence="9" type="ORF">TRIUR3_12967</name>
</gene>
<keyword evidence="4 7" id="KW-1133">Transmembrane helix</keyword>
<keyword evidence="3 7" id="KW-0812">Transmembrane</keyword>
<dbReference type="STRING" id="4572.M7YMH8"/>
<evidence type="ECO:0000313" key="9">
    <source>
        <dbReference type="EMBL" id="EMS48116.1"/>
    </source>
</evidence>
<dbReference type="InterPro" id="IPR022764">
    <property type="entry name" value="Peptidase_S54_rhomboid_dom"/>
</dbReference>